<feature type="region of interest" description="Disordered" evidence="3">
    <location>
        <begin position="44"/>
        <end position="94"/>
    </location>
</feature>
<keyword evidence="6" id="KW-1185">Reference proteome</keyword>
<proteinExistence type="predicted"/>
<protein>
    <recommendedName>
        <fullName evidence="4">CRM domain-containing protein</fullName>
    </recommendedName>
</protein>
<organism evidence="5 6">
    <name type="scientific">Dunaliella salina</name>
    <name type="common">Green alga</name>
    <name type="synonym">Protococcus salinus</name>
    <dbReference type="NCBI Taxonomy" id="3046"/>
    <lineage>
        <taxon>Eukaryota</taxon>
        <taxon>Viridiplantae</taxon>
        <taxon>Chlorophyta</taxon>
        <taxon>core chlorophytes</taxon>
        <taxon>Chlorophyceae</taxon>
        <taxon>CS clade</taxon>
        <taxon>Chlamydomonadales</taxon>
        <taxon>Dunaliellaceae</taxon>
        <taxon>Dunaliella</taxon>
    </lineage>
</organism>
<dbReference type="InterPro" id="IPR001890">
    <property type="entry name" value="RNA-binding_CRM"/>
</dbReference>
<dbReference type="Pfam" id="PF01985">
    <property type="entry name" value="CRS1_YhbY"/>
    <property type="match status" value="1"/>
</dbReference>
<feature type="compositionally biased region" description="Low complexity" evidence="3">
    <location>
        <begin position="44"/>
        <end position="55"/>
    </location>
</feature>
<gene>
    <name evidence="5" type="ORF">DUNSADRAFT_1345</name>
</gene>
<evidence type="ECO:0000313" key="5">
    <source>
        <dbReference type="EMBL" id="KAF5839209.1"/>
    </source>
</evidence>
<dbReference type="InterPro" id="IPR035920">
    <property type="entry name" value="YhbY-like_sf"/>
</dbReference>
<sequence>MIHKTLVHPQLAAQPNVPLRCLPCIRPSLSRRYVSQFQYEASSTSSSYPSRCQQSGAQRPARTLASTANEEAASTSLDHQTSTSAPDEEDPNFGLILPDKHYQGALDMATRNQLKSRANTAAREKTLMYLQVGQNGLTQPFLANTMDLLGKYELVRVRLPDGMDKWKATRALERLLDCVCVQQIGFTSTLYRKRGLPRPSNCPPNAQPSPRALQNASGKGGKASEDSAQSRQRVGQRGKVTRGKSATPRQRQNLGEQRPQFNVI</sequence>
<feature type="compositionally biased region" description="Polar residues" evidence="3">
    <location>
        <begin position="247"/>
        <end position="264"/>
    </location>
</feature>
<evidence type="ECO:0000259" key="4">
    <source>
        <dbReference type="PROSITE" id="PS51295"/>
    </source>
</evidence>
<name>A0ABQ7GX75_DUNSA</name>
<keyword evidence="1 2" id="KW-0694">RNA-binding</keyword>
<dbReference type="EMBL" id="MU069551">
    <property type="protein sequence ID" value="KAF5839209.1"/>
    <property type="molecule type" value="Genomic_DNA"/>
</dbReference>
<feature type="region of interest" description="Disordered" evidence="3">
    <location>
        <begin position="193"/>
        <end position="264"/>
    </location>
</feature>
<evidence type="ECO:0000256" key="2">
    <source>
        <dbReference type="PROSITE-ProRule" id="PRU00626"/>
    </source>
</evidence>
<dbReference type="SMART" id="SM01103">
    <property type="entry name" value="CRS1_YhbY"/>
    <property type="match status" value="1"/>
</dbReference>
<feature type="compositionally biased region" description="Low complexity" evidence="3">
    <location>
        <begin position="63"/>
        <end position="77"/>
    </location>
</feature>
<dbReference type="SUPFAM" id="SSF75471">
    <property type="entry name" value="YhbY-like"/>
    <property type="match status" value="1"/>
</dbReference>
<evidence type="ECO:0000256" key="1">
    <source>
        <dbReference type="ARBA" id="ARBA00022884"/>
    </source>
</evidence>
<dbReference type="Proteomes" id="UP000815325">
    <property type="component" value="Unassembled WGS sequence"/>
</dbReference>
<dbReference type="PROSITE" id="PS51295">
    <property type="entry name" value="CRM"/>
    <property type="match status" value="1"/>
</dbReference>
<dbReference type="Gene3D" id="3.30.110.60">
    <property type="entry name" value="YhbY-like"/>
    <property type="match status" value="1"/>
</dbReference>
<evidence type="ECO:0000256" key="3">
    <source>
        <dbReference type="SAM" id="MobiDB-lite"/>
    </source>
</evidence>
<accession>A0ABQ7GX75</accession>
<feature type="domain" description="CRM" evidence="4">
    <location>
        <begin position="107"/>
        <end position="203"/>
    </location>
</feature>
<comment type="caution">
    <text evidence="5">The sequence shown here is derived from an EMBL/GenBank/DDBJ whole genome shotgun (WGS) entry which is preliminary data.</text>
</comment>
<reference evidence="5" key="1">
    <citation type="submission" date="2017-08" db="EMBL/GenBank/DDBJ databases">
        <authorList>
            <person name="Polle J.E."/>
            <person name="Barry K."/>
            <person name="Cushman J."/>
            <person name="Schmutz J."/>
            <person name="Tran D."/>
            <person name="Hathwaick L.T."/>
            <person name="Yim W.C."/>
            <person name="Jenkins J."/>
            <person name="Mckie-Krisberg Z.M."/>
            <person name="Prochnik S."/>
            <person name="Lindquist E."/>
            <person name="Dockter R.B."/>
            <person name="Adam C."/>
            <person name="Molina H."/>
            <person name="Bunkerborg J."/>
            <person name="Jin E."/>
            <person name="Buchheim M."/>
            <person name="Magnuson J."/>
        </authorList>
    </citation>
    <scope>NUCLEOTIDE SEQUENCE</scope>
    <source>
        <strain evidence="5">CCAP 19/18</strain>
    </source>
</reference>
<evidence type="ECO:0000313" key="6">
    <source>
        <dbReference type="Proteomes" id="UP000815325"/>
    </source>
</evidence>